<accession>A0AAD6UDK6</accession>
<evidence type="ECO:0000313" key="3">
    <source>
        <dbReference type="Proteomes" id="UP001222325"/>
    </source>
</evidence>
<dbReference type="AlphaFoldDB" id="A0AAD6UDK6"/>
<proteinExistence type="predicted"/>
<sequence length="226" mass="23944">MPSLRRSLSSPSVRPSPYPAQPSPLSGAGTRTHGGSGHRRSSGSETSTRRVLADIEWWRVADGQRDVVPEQESEEVDPEQEDDLPDGVQDVPVPAGTVGAARSSPTAHWVPLFPGLPEIPVVEMAALSIAPTTPRRHAPESSSSSLESTPEAADVQAEHPHLDIGALSFGVQDTDVPSPSASRARSSTSPSLSSVRSHSFADFASYECQYADFGMSPLSSSPFFSN</sequence>
<name>A0AAD6UDK6_9AGAR</name>
<dbReference type="EMBL" id="JARJCN010000009">
    <property type="protein sequence ID" value="KAJ7097780.1"/>
    <property type="molecule type" value="Genomic_DNA"/>
</dbReference>
<feature type="compositionally biased region" description="Low complexity" evidence="1">
    <location>
        <begin position="177"/>
        <end position="197"/>
    </location>
</feature>
<reference evidence="2" key="1">
    <citation type="submission" date="2023-03" db="EMBL/GenBank/DDBJ databases">
        <title>Massive genome expansion in bonnet fungi (Mycena s.s.) driven by repeated elements and novel gene families across ecological guilds.</title>
        <authorList>
            <consortium name="Lawrence Berkeley National Laboratory"/>
            <person name="Harder C.B."/>
            <person name="Miyauchi S."/>
            <person name="Viragh M."/>
            <person name="Kuo A."/>
            <person name="Thoen E."/>
            <person name="Andreopoulos B."/>
            <person name="Lu D."/>
            <person name="Skrede I."/>
            <person name="Drula E."/>
            <person name="Henrissat B."/>
            <person name="Morin E."/>
            <person name="Kohler A."/>
            <person name="Barry K."/>
            <person name="LaButti K."/>
            <person name="Morin E."/>
            <person name="Salamov A."/>
            <person name="Lipzen A."/>
            <person name="Mereny Z."/>
            <person name="Hegedus B."/>
            <person name="Baldrian P."/>
            <person name="Stursova M."/>
            <person name="Weitz H."/>
            <person name="Taylor A."/>
            <person name="Grigoriev I.V."/>
            <person name="Nagy L.G."/>
            <person name="Martin F."/>
            <person name="Kauserud H."/>
        </authorList>
    </citation>
    <scope>NUCLEOTIDE SEQUENCE</scope>
    <source>
        <strain evidence="2">CBHHK173m</strain>
    </source>
</reference>
<feature type="compositionally biased region" description="Low complexity" evidence="1">
    <location>
        <begin position="1"/>
        <end position="13"/>
    </location>
</feature>
<gene>
    <name evidence="2" type="ORF">B0H15DRAFT_945372</name>
</gene>
<feature type="region of interest" description="Disordered" evidence="1">
    <location>
        <begin position="1"/>
        <end position="106"/>
    </location>
</feature>
<protein>
    <submittedName>
        <fullName evidence="2">Uncharacterized protein</fullName>
    </submittedName>
</protein>
<keyword evidence="3" id="KW-1185">Reference proteome</keyword>
<organism evidence="2 3">
    <name type="scientific">Mycena belliarum</name>
    <dbReference type="NCBI Taxonomy" id="1033014"/>
    <lineage>
        <taxon>Eukaryota</taxon>
        <taxon>Fungi</taxon>
        <taxon>Dikarya</taxon>
        <taxon>Basidiomycota</taxon>
        <taxon>Agaricomycotina</taxon>
        <taxon>Agaricomycetes</taxon>
        <taxon>Agaricomycetidae</taxon>
        <taxon>Agaricales</taxon>
        <taxon>Marasmiineae</taxon>
        <taxon>Mycenaceae</taxon>
        <taxon>Mycena</taxon>
    </lineage>
</organism>
<comment type="caution">
    <text evidence="2">The sequence shown here is derived from an EMBL/GenBank/DDBJ whole genome shotgun (WGS) entry which is preliminary data.</text>
</comment>
<evidence type="ECO:0000256" key="1">
    <source>
        <dbReference type="SAM" id="MobiDB-lite"/>
    </source>
</evidence>
<dbReference type="Proteomes" id="UP001222325">
    <property type="component" value="Unassembled WGS sequence"/>
</dbReference>
<feature type="compositionally biased region" description="Basic and acidic residues" evidence="1">
    <location>
        <begin position="47"/>
        <end position="68"/>
    </location>
</feature>
<feature type="region of interest" description="Disordered" evidence="1">
    <location>
        <begin position="131"/>
        <end position="155"/>
    </location>
</feature>
<evidence type="ECO:0000313" key="2">
    <source>
        <dbReference type="EMBL" id="KAJ7097780.1"/>
    </source>
</evidence>
<feature type="region of interest" description="Disordered" evidence="1">
    <location>
        <begin position="167"/>
        <end position="197"/>
    </location>
</feature>
<feature type="compositionally biased region" description="Acidic residues" evidence="1">
    <location>
        <begin position="69"/>
        <end position="85"/>
    </location>
</feature>